<keyword evidence="2" id="KW-1185">Reference proteome</keyword>
<dbReference type="AlphaFoldDB" id="A0A177NR60"/>
<dbReference type="Proteomes" id="UP000078476">
    <property type="component" value="Unassembled WGS sequence"/>
</dbReference>
<organism evidence="1 2">
    <name type="scientific">Methylomonas lenta</name>
    <dbReference type="NCBI Taxonomy" id="980561"/>
    <lineage>
        <taxon>Bacteria</taxon>
        <taxon>Pseudomonadati</taxon>
        <taxon>Pseudomonadota</taxon>
        <taxon>Gammaproteobacteria</taxon>
        <taxon>Methylococcales</taxon>
        <taxon>Methylococcaceae</taxon>
        <taxon>Methylomonas</taxon>
    </lineage>
</organism>
<sequence length="94" mass="10597">MPKYIIEREIPNAGQLTAVELQQISQKSCCILNDMGPQIQWVESYVTDDKIYCIYIAPDKQSIKTHAERGEFPANSIAEVKTMINPTTAEHSRG</sequence>
<proteinExistence type="predicted"/>
<name>A0A177NR60_9GAMM</name>
<comment type="caution">
    <text evidence="1">The sequence shown here is derived from an EMBL/GenBank/DDBJ whole genome shotgun (WGS) entry which is preliminary data.</text>
</comment>
<accession>A0A177NR60</accession>
<dbReference type="Gene3D" id="3.30.70.3090">
    <property type="entry name" value="ORF SCO4226, nickel-binding ferredoxin-like monomer"/>
    <property type="match status" value="1"/>
</dbReference>
<evidence type="ECO:0000313" key="2">
    <source>
        <dbReference type="Proteomes" id="UP000078476"/>
    </source>
</evidence>
<dbReference type="RefSeq" id="WP_066978045.1">
    <property type="nucleotide sequence ID" value="NZ_LUUI01000047.1"/>
</dbReference>
<dbReference type="InterPro" id="IPR042557">
    <property type="entry name" value="SCO4226"/>
</dbReference>
<protein>
    <recommendedName>
        <fullName evidence="3">DUF4242 domain-containing protein</fullName>
    </recommendedName>
</protein>
<dbReference type="EMBL" id="LUUI01000047">
    <property type="protein sequence ID" value="OAI20391.1"/>
    <property type="molecule type" value="Genomic_DNA"/>
</dbReference>
<gene>
    <name evidence="1" type="ORF">A1359_21020</name>
</gene>
<dbReference type="STRING" id="980561.A1359_21020"/>
<dbReference type="OrthoDB" id="9800027at2"/>
<dbReference type="InterPro" id="IPR025336">
    <property type="entry name" value="SCO4226-like"/>
</dbReference>
<reference evidence="1 2" key="1">
    <citation type="submission" date="2016-03" db="EMBL/GenBank/DDBJ databases">
        <authorList>
            <person name="Ploux O."/>
        </authorList>
    </citation>
    <scope>NUCLEOTIDE SEQUENCE [LARGE SCALE GENOMIC DNA]</scope>
    <source>
        <strain evidence="1 2">R-45370</strain>
    </source>
</reference>
<dbReference type="Pfam" id="PF14026">
    <property type="entry name" value="SCO4226-like"/>
    <property type="match status" value="1"/>
</dbReference>
<evidence type="ECO:0000313" key="1">
    <source>
        <dbReference type="EMBL" id="OAI20391.1"/>
    </source>
</evidence>
<evidence type="ECO:0008006" key="3">
    <source>
        <dbReference type="Google" id="ProtNLM"/>
    </source>
</evidence>